<dbReference type="GO" id="GO:0003677">
    <property type="term" value="F:DNA binding"/>
    <property type="evidence" value="ECO:0007669"/>
    <property type="project" value="UniProtKB-KW"/>
</dbReference>
<evidence type="ECO:0000256" key="6">
    <source>
        <dbReference type="HAMAP-Rule" id="MF_00722"/>
    </source>
</evidence>
<evidence type="ECO:0000256" key="4">
    <source>
        <dbReference type="ARBA" id="ARBA00022801"/>
    </source>
</evidence>
<dbReference type="EC" id="3.1.-.-" evidence="6"/>
<evidence type="ECO:0000313" key="10">
    <source>
        <dbReference type="Proteomes" id="UP000483286"/>
    </source>
</evidence>
<dbReference type="Gene3D" id="2.70.180.20">
    <property type="match status" value="1"/>
</dbReference>
<comment type="similarity">
    <text evidence="6">Belongs to the NucS endonuclease family.</text>
</comment>
<dbReference type="AlphaFoldDB" id="A0A7C9I248"/>
<dbReference type="InterPro" id="IPR048302">
    <property type="entry name" value="NucS_N"/>
</dbReference>
<gene>
    <name evidence="6" type="primary">nucS</name>
    <name evidence="9" type="ORF">GO986_22000</name>
</gene>
<dbReference type="InterPro" id="IPR048301">
    <property type="entry name" value="NucS_C"/>
</dbReference>
<evidence type="ECO:0000259" key="7">
    <source>
        <dbReference type="Pfam" id="PF01939"/>
    </source>
</evidence>
<keyword evidence="10" id="KW-1185">Reference proteome</keyword>
<feature type="domain" description="Endonuclease NucS C-terminal" evidence="7">
    <location>
        <begin position="130"/>
        <end position="240"/>
    </location>
</feature>
<evidence type="ECO:0000259" key="8">
    <source>
        <dbReference type="Pfam" id="PF21003"/>
    </source>
</evidence>
<feature type="domain" description="Endonuclease NucS N-terminal PH-like" evidence="8">
    <location>
        <begin position="34"/>
        <end position="113"/>
    </location>
</feature>
<sequence>MLREQLLSPEPAELATFLTRHLRTRECLIQVAGLAEVVYHGRAASTADVGAYLLLIKPDGSVQVHAPKGVKPMNWQPKTDELTAFVEDGRCILAAARRSPQELVRVIWLEPQVAQALEIREPAGFVLSGSEKQLQELLARQPELIEPGLRVLNRELPVASGGIDLYAQDAHGRYVVVELKRGKATQDAVSQLARYVRSVEEMLLRTHRTVEVRGILAAPDITVPARLELEDRNLEFVVVQVAQVTTTSPVQASLFD</sequence>
<dbReference type="Proteomes" id="UP000483286">
    <property type="component" value="Unassembled WGS sequence"/>
</dbReference>
<keyword evidence="4 6" id="KW-0378">Hydrolase</keyword>
<comment type="subcellular location">
    <subcellularLocation>
        <location evidence="6">Cytoplasm</location>
    </subcellularLocation>
</comment>
<evidence type="ECO:0000256" key="2">
    <source>
        <dbReference type="ARBA" id="ARBA00022722"/>
    </source>
</evidence>
<evidence type="ECO:0000256" key="3">
    <source>
        <dbReference type="ARBA" id="ARBA00022759"/>
    </source>
</evidence>
<dbReference type="PANTHER" id="PTHR38814">
    <property type="entry name" value="ENDONUCLEASE NUCS"/>
    <property type="match status" value="1"/>
</dbReference>
<dbReference type="Pfam" id="PF21003">
    <property type="entry name" value="NucS_N"/>
    <property type="match status" value="1"/>
</dbReference>
<name>A0A7C9I248_9DEIO</name>
<dbReference type="InterPro" id="IPR002793">
    <property type="entry name" value="Endonuclease_NucS"/>
</dbReference>
<proteinExistence type="inferred from homology"/>
<dbReference type="GO" id="GO:0005737">
    <property type="term" value="C:cytoplasm"/>
    <property type="evidence" value="ECO:0007669"/>
    <property type="project" value="UniProtKB-SubCell"/>
</dbReference>
<keyword evidence="2 6" id="KW-0540">Nuclease</keyword>
<accession>A0A7C9I248</accession>
<organism evidence="9 10">
    <name type="scientific">Deinococcus arboris</name>
    <dbReference type="NCBI Taxonomy" id="2682977"/>
    <lineage>
        <taxon>Bacteria</taxon>
        <taxon>Thermotogati</taxon>
        <taxon>Deinococcota</taxon>
        <taxon>Deinococci</taxon>
        <taxon>Deinococcales</taxon>
        <taxon>Deinococcaceae</taxon>
        <taxon>Deinococcus</taxon>
    </lineage>
</organism>
<evidence type="ECO:0000256" key="5">
    <source>
        <dbReference type="ARBA" id="ARBA00023125"/>
    </source>
</evidence>
<dbReference type="InterPro" id="IPR049173">
    <property type="entry name" value="NucS_N_sf"/>
</dbReference>
<dbReference type="RefSeq" id="WP_157461668.1">
    <property type="nucleotide sequence ID" value="NZ_WQLB01000060.1"/>
</dbReference>
<dbReference type="NCBIfam" id="NF003270">
    <property type="entry name" value="PRK04247.1"/>
    <property type="match status" value="1"/>
</dbReference>
<keyword evidence="1 6" id="KW-0963">Cytoplasm</keyword>
<keyword evidence="5 6" id="KW-0238">DNA-binding</keyword>
<dbReference type="PANTHER" id="PTHR38814:SF1">
    <property type="entry name" value="ENDONUCLEASE NUCS"/>
    <property type="match status" value="1"/>
</dbReference>
<evidence type="ECO:0000313" key="9">
    <source>
        <dbReference type="EMBL" id="MVN89410.1"/>
    </source>
</evidence>
<comment type="caution">
    <text evidence="9">The sequence shown here is derived from an EMBL/GenBank/DDBJ whole genome shotgun (WGS) entry which is preliminary data.</text>
</comment>
<protein>
    <recommendedName>
        <fullName evidence="6">Endonuclease NucS</fullName>
        <ecNumber evidence="6">3.1.-.-</ecNumber>
    </recommendedName>
</protein>
<keyword evidence="3 6" id="KW-0255">Endonuclease</keyword>
<reference evidence="9 10" key="1">
    <citation type="submission" date="2019-12" db="EMBL/GenBank/DDBJ databases">
        <title>Deinococcus sp. HMF7620 Genome sequencing and assembly.</title>
        <authorList>
            <person name="Kang H."/>
            <person name="Kim H."/>
            <person name="Joh K."/>
        </authorList>
    </citation>
    <scope>NUCLEOTIDE SEQUENCE [LARGE SCALE GENOMIC DNA]</scope>
    <source>
        <strain evidence="9 10">HMF7620</strain>
    </source>
</reference>
<dbReference type="HAMAP" id="MF_00722">
    <property type="entry name" value="NucS"/>
    <property type="match status" value="1"/>
</dbReference>
<dbReference type="GO" id="GO:0000014">
    <property type="term" value="F:single-stranded DNA endodeoxyribonuclease activity"/>
    <property type="evidence" value="ECO:0007669"/>
    <property type="project" value="UniProtKB-UniRule"/>
</dbReference>
<dbReference type="Pfam" id="PF01939">
    <property type="entry name" value="NucS_C"/>
    <property type="match status" value="1"/>
</dbReference>
<dbReference type="CDD" id="cd22341">
    <property type="entry name" value="NucS-like"/>
    <property type="match status" value="1"/>
</dbReference>
<dbReference type="InterPro" id="IPR011856">
    <property type="entry name" value="tRNA_endonuc-like_dom_sf"/>
</dbReference>
<dbReference type="EMBL" id="WQLB01000060">
    <property type="protein sequence ID" value="MVN89410.1"/>
    <property type="molecule type" value="Genomic_DNA"/>
</dbReference>
<evidence type="ECO:0000256" key="1">
    <source>
        <dbReference type="ARBA" id="ARBA00022490"/>
    </source>
</evidence>
<dbReference type="Gene3D" id="3.40.1350.10">
    <property type="match status" value="1"/>
</dbReference>
<comment type="function">
    <text evidence="6">Cleaves both 3' and 5' ssDNA extremities of branched DNA structures.</text>
</comment>